<dbReference type="SUPFAM" id="SSF55073">
    <property type="entry name" value="Nucleotide cyclase"/>
    <property type="match status" value="1"/>
</dbReference>
<dbReference type="PATRIC" id="fig|626937.4.peg.1292"/>
<gene>
    <name evidence="3" type="ORF">HMPREF3293_01308</name>
</gene>
<accession>A0A136Q558</accession>
<dbReference type="PANTHER" id="PTHR45138:SF9">
    <property type="entry name" value="DIGUANYLATE CYCLASE DGCM-RELATED"/>
    <property type="match status" value="1"/>
</dbReference>
<dbReference type="EMBL" id="LSZW01000055">
    <property type="protein sequence ID" value="KXK65815.1"/>
    <property type="molecule type" value="Genomic_DNA"/>
</dbReference>
<keyword evidence="1" id="KW-1133">Transmembrane helix</keyword>
<dbReference type="RefSeq" id="WP_066521084.1">
    <property type="nucleotide sequence ID" value="NZ_CABMOF010000004.1"/>
</dbReference>
<dbReference type="InterPro" id="IPR000160">
    <property type="entry name" value="GGDEF_dom"/>
</dbReference>
<evidence type="ECO:0000259" key="2">
    <source>
        <dbReference type="PROSITE" id="PS50887"/>
    </source>
</evidence>
<dbReference type="PANTHER" id="PTHR45138">
    <property type="entry name" value="REGULATORY COMPONENTS OF SENSORY TRANSDUCTION SYSTEM"/>
    <property type="match status" value="1"/>
</dbReference>
<evidence type="ECO:0000256" key="1">
    <source>
        <dbReference type="SAM" id="Phobius"/>
    </source>
</evidence>
<feature type="transmembrane region" description="Helical" evidence="1">
    <location>
        <begin position="195"/>
        <end position="219"/>
    </location>
</feature>
<keyword evidence="1" id="KW-0472">Membrane</keyword>
<dbReference type="STRING" id="626937.HMPREF3293_01308"/>
<evidence type="ECO:0000313" key="4">
    <source>
        <dbReference type="Proteomes" id="UP000070366"/>
    </source>
</evidence>
<comment type="caution">
    <text evidence="3">The sequence shown here is derived from an EMBL/GenBank/DDBJ whole genome shotgun (WGS) entry which is preliminary data.</text>
</comment>
<dbReference type="NCBIfam" id="TIGR00254">
    <property type="entry name" value="GGDEF"/>
    <property type="match status" value="1"/>
</dbReference>
<dbReference type="PROSITE" id="PS50887">
    <property type="entry name" value="GGDEF"/>
    <property type="match status" value="1"/>
</dbReference>
<protein>
    <submittedName>
        <fullName evidence="3">Diguanylate cyclase domain protein</fullName>
    </submittedName>
</protein>
<dbReference type="PROSITE" id="PS51257">
    <property type="entry name" value="PROKAR_LIPOPROTEIN"/>
    <property type="match status" value="1"/>
</dbReference>
<dbReference type="Proteomes" id="UP000070366">
    <property type="component" value="Unassembled WGS sequence"/>
</dbReference>
<dbReference type="CDD" id="cd01949">
    <property type="entry name" value="GGDEF"/>
    <property type="match status" value="1"/>
</dbReference>
<sequence>MKKQKRLSRVSMQAFLLTAVMVVLSCLLIFAVNYTLSYRDMIDSLQERARGIYQYLEQNLNVESFSSLNIPDDMRDEEYRELKKMFENIKSVTGVRYLYTAKQADTGEYIYLVDGLPSENEDFRRVGDLIEPEIIPDIERAYQNEIVLPEEIKDTSWGNIFISYFPIHSDAGNGEVIGVVGIEFDAEHQYRTFRWLGMATPAIIAVCCVVAGIIAALLFKRISNPAYRDMANTDLLTGLGNRNAFNVALNNLEALPDKTGIGIVIIDLDDLKQVNDSLGHPAGDEYIRAGGSLAQRFIKPPDVLYRVGGDEFAAFVRGSSAEELAEVVRGVEEAAGDFYDRNGLRVRLSVGCAVFRPGEDAGIADVIERADEAMYRMKKAKKERGNGEKPPQAP</sequence>
<feature type="domain" description="GGDEF" evidence="2">
    <location>
        <begin position="259"/>
        <end position="390"/>
    </location>
</feature>
<dbReference type="InterPro" id="IPR050469">
    <property type="entry name" value="Diguanylate_Cyclase"/>
</dbReference>
<keyword evidence="4" id="KW-1185">Reference proteome</keyword>
<dbReference type="GO" id="GO:0052621">
    <property type="term" value="F:diguanylate cyclase activity"/>
    <property type="evidence" value="ECO:0007669"/>
    <property type="project" value="TreeGrafter"/>
</dbReference>
<evidence type="ECO:0000313" key="3">
    <source>
        <dbReference type="EMBL" id="KXK65815.1"/>
    </source>
</evidence>
<dbReference type="Pfam" id="PF00990">
    <property type="entry name" value="GGDEF"/>
    <property type="match status" value="1"/>
</dbReference>
<dbReference type="InterPro" id="IPR029787">
    <property type="entry name" value="Nucleotide_cyclase"/>
</dbReference>
<dbReference type="Gene3D" id="3.30.70.270">
    <property type="match status" value="1"/>
</dbReference>
<name>A0A136Q558_9FIRM</name>
<keyword evidence="1" id="KW-0812">Transmembrane</keyword>
<proteinExistence type="predicted"/>
<organism evidence="3 4">
    <name type="scientific">Christensenella minuta</name>
    <dbReference type="NCBI Taxonomy" id="626937"/>
    <lineage>
        <taxon>Bacteria</taxon>
        <taxon>Bacillati</taxon>
        <taxon>Bacillota</taxon>
        <taxon>Clostridia</taxon>
        <taxon>Christensenellales</taxon>
        <taxon>Christensenellaceae</taxon>
        <taxon>Christensenella</taxon>
    </lineage>
</organism>
<dbReference type="InterPro" id="IPR043128">
    <property type="entry name" value="Rev_trsase/Diguanyl_cyclase"/>
</dbReference>
<dbReference type="SMART" id="SM00267">
    <property type="entry name" value="GGDEF"/>
    <property type="match status" value="1"/>
</dbReference>
<reference evidence="3 4" key="1">
    <citation type="submission" date="2016-02" db="EMBL/GenBank/DDBJ databases">
        <authorList>
            <person name="Wen L."/>
            <person name="He K."/>
            <person name="Yang H."/>
        </authorList>
    </citation>
    <scope>NUCLEOTIDE SEQUENCE [LARGE SCALE GENOMIC DNA]</scope>
    <source>
        <strain evidence="3 4">DSM 22607</strain>
    </source>
</reference>
<dbReference type="AlphaFoldDB" id="A0A136Q558"/>